<gene>
    <name evidence="3" type="ORF">LTR09_007334</name>
</gene>
<dbReference type="Proteomes" id="UP001271007">
    <property type="component" value="Unassembled WGS sequence"/>
</dbReference>
<evidence type="ECO:0000256" key="2">
    <source>
        <dbReference type="SAM" id="SignalP"/>
    </source>
</evidence>
<feature type="region of interest" description="Disordered" evidence="1">
    <location>
        <begin position="257"/>
        <end position="301"/>
    </location>
</feature>
<keyword evidence="2" id="KW-0732">Signal</keyword>
<organism evidence="3 4">
    <name type="scientific">Extremus antarcticus</name>
    <dbReference type="NCBI Taxonomy" id="702011"/>
    <lineage>
        <taxon>Eukaryota</taxon>
        <taxon>Fungi</taxon>
        <taxon>Dikarya</taxon>
        <taxon>Ascomycota</taxon>
        <taxon>Pezizomycotina</taxon>
        <taxon>Dothideomycetes</taxon>
        <taxon>Dothideomycetidae</taxon>
        <taxon>Mycosphaerellales</taxon>
        <taxon>Extremaceae</taxon>
        <taxon>Extremus</taxon>
    </lineage>
</organism>
<protein>
    <recommendedName>
        <fullName evidence="5">Lytic polysaccharide monooxygenase</fullName>
    </recommendedName>
</protein>
<feature type="signal peptide" evidence="2">
    <location>
        <begin position="1"/>
        <end position="19"/>
    </location>
</feature>
<proteinExistence type="predicted"/>
<reference evidence="3" key="1">
    <citation type="submission" date="2023-04" db="EMBL/GenBank/DDBJ databases">
        <title>Black Yeasts Isolated from many extreme environments.</title>
        <authorList>
            <person name="Coleine C."/>
            <person name="Stajich J.E."/>
            <person name="Selbmann L."/>
        </authorList>
    </citation>
    <scope>NUCLEOTIDE SEQUENCE</scope>
    <source>
        <strain evidence="3">CCFEE 5312</strain>
    </source>
</reference>
<feature type="region of interest" description="Disordered" evidence="1">
    <location>
        <begin position="368"/>
        <end position="402"/>
    </location>
</feature>
<evidence type="ECO:0000256" key="1">
    <source>
        <dbReference type="SAM" id="MobiDB-lite"/>
    </source>
</evidence>
<feature type="chain" id="PRO_5042461558" description="Lytic polysaccharide monooxygenase" evidence="2">
    <location>
        <begin position="20"/>
        <end position="491"/>
    </location>
</feature>
<dbReference type="Gene3D" id="2.70.50.70">
    <property type="match status" value="1"/>
</dbReference>
<evidence type="ECO:0000313" key="4">
    <source>
        <dbReference type="Proteomes" id="UP001271007"/>
    </source>
</evidence>
<evidence type="ECO:0000313" key="3">
    <source>
        <dbReference type="EMBL" id="KAK3051678.1"/>
    </source>
</evidence>
<evidence type="ECO:0008006" key="5">
    <source>
        <dbReference type="Google" id="ProtNLM"/>
    </source>
</evidence>
<name>A0AAJ0DD93_9PEZI</name>
<dbReference type="PANTHER" id="PTHR36182:SF2">
    <property type="entry name" value="LYTIC POLYSACCHARIDE MONOOXYGENASE"/>
    <property type="match status" value="1"/>
</dbReference>
<accession>A0AAJ0DD93</accession>
<sequence length="491" mass="48032">MHFSFATAATLAFASLGSTHLIMKTPVPYGVDSLNNSPLNDAKPGSSGSDYPCKQRAGVYDITKMNHIPVDTPTEMSFEGSASHGGGTCQIAITKDKEPTANSTFKIIQVFEGGCPIASESGGTHPFSFSIPKDFPNGVMTLTWLWYNRIGNREAYQNCAPITVTGGSDSDDYFNSLPNMYLINLPTEECESTYQSMSNAVTIPNPGQFIMKETAGQDMHAATGSGCAAAAAAQLEGVTGYKSSPVIADNGAAYNAPGGSPAAPSAAPSGGASSAPSYGGSSATAGGSSAPSSGGSSAAAGGSSAVAGGSSAYAGASSGAAGASSAPASSAAGMPSSAAASGLVTMSVAPSGAPSSAAAGSAPAYSGSAPVSSAAPAPSSAAAGSARPSMAPSSGAVAPSSAAGSGAPSAAPSYAAPSAVPSGASGGLCSSSGISCSSDGKKFGMCANGEMVWQPVAAGTSCKNGQITRRSEFRNVHVRRHARQAGHYPFL</sequence>
<dbReference type="PANTHER" id="PTHR36182">
    <property type="entry name" value="PROTEIN, PUTATIVE (AFU_ORTHOLOGUE AFUA_6G10930)-RELATED"/>
    <property type="match status" value="1"/>
</dbReference>
<dbReference type="EMBL" id="JAWDJX010000025">
    <property type="protein sequence ID" value="KAK3051678.1"/>
    <property type="molecule type" value="Genomic_DNA"/>
</dbReference>
<dbReference type="AlphaFoldDB" id="A0AAJ0DD93"/>
<keyword evidence="4" id="KW-1185">Reference proteome</keyword>
<comment type="caution">
    <text evidence="3">The sequence shown here is derived from an EMBL/GenBank/DDBJ whole genome shotgun (WGS) entry which is preliminary data.</text>
</comment>